<evidence type="ECO:0008006" key="3">
    <source>
        <dbReference type="Google" id="ProtNLM"/>
    </source>
</evidence>
<name>A0A164KR55_9NOCA</name>
<evidence type="ECO:0000313" key="1">
    <source>
        <dbReference type="EMBL" id="KZM71647.1"/>
    </source>
</evidence>
<sequence length="105" mass="10989">MEPLLQVDIDQLHNLAGVLAGAGMNITKVNVTAAATGIAEALPGSGLDGVCTQAGQFVDGAYQRVAKKLSDVSGKIETSSQWYLETEETFAAAMRKFDVHHAGGQ</sequence>
<comment type="caution">
    <text evidence="1">The sequence shown here is derived from an EMBL/GenBank/DDBJ whole genome shotgun (WGS) entry which is preliminary data.</text>
</comment>
<organism evidence="1 2">
    <name type="scientific">Nocardia terpenica</name>
    <dbReference type="NCBI Taxonomy" id="455432"/>
    <lineage>
        <taxon>Bacteria</taxon>
        <taxon>Bacillati</taxon>
        <taxon>Actinomycetota</taxon>
        <taxon>Actinomycetes</taxon>
        <taxon>Mycobacteriales</taxon>
        <taxon>Nocardiaceae</taxon>
        <taxon>Nocardia</taxon>
    </lineage>
</organism>
<proteinExistence type="predicted"/>
<gene>
    <name evidence="1" type="ORF">AWN90_02680</name>
</gene>
<dbReference type="EMBL" id="LWGR01000012">
    <property type="protein sequence ID" value="KZM71647.1"/>
    <property type="molecule type" value="Genomic_DNA"/>
</dbReference>
<accession>A0A164KR55</accession>
<protein>
    <recommendedName>
        <fullName evidence="3">ESX-1 secretion-associated protein</fullName>
    </recommendedName>
</protein>
<dbReference type="AlphaFoldDB" id="A0A164KR55"/>
<dbReference type="STRING" id="455432.AWN90_02680"/>
<reference evidence="1 2" key="1">
    <citation type="submission" date="2016-04" db="EMBL/GenBank/DDBJ databases">
        <authorList>
            <person name="Evans L.H."/>
            <person name="Alamgir A."/>
            <person name="Owens N."/>
            <person name="Weber N.D."/>
            <person name="Virtaneva K."/>
            <person name="Barbian K."/>
            <person name="Babar A."/>
            <person name="Rosenke K."/>
        </authorList>
    </citation>
    <scope>NUCLEOTIDE SEQUENCE [LARGE SCALE GENOMIC DNA]</scope>
    <source>
        <strain evidence="1 2">IFM 0406</strain>
    </source>
</reference>
<dbReference type="RefSeq" id="WP_067577340.1">
    <property type="nucleotide sequence ID" value="NZ_JABMCZ010000003.1"/>
</dbReference>
<keyword evidence="2" id="KW-1185">Reference proteome</keyword>
<evidence type="ECO:0000313" key="2">
    <source>
        <dbReference type="Proteomes" id="UP000076512"/>
    </source>
</evidence>
<dbReference type="Proteomes" id="UP000076512">
    <property type="component" value="Unassembled WGS sequence"/>
</dbReference>